<comment type="subcellular location">
    <subcellularLocation>
        <location evidence="2">Nucleus</location>
    </subcellularLocation>
</comment>
<feature type="domain" description="ERCC4" evidence="3">
    <location>
        <begin position="236"/>
        <end position="331"/>
    </location>
</feature>
<protein>
    <recommendedName>
        <fullName evidence="2">Crossover junction endonuclease MUS81</fullName>
        <ecNumber evidence="2">3.1.22.-</ecNumber>
    </recommendedName>
</protein>
<dbReference type="SMART" id="SM00891">
    <property type="entry name" value="ERCC4"/>
    <property type="match status" value="1"/>
</dbReference>
<keyword evidence="2" id="KW-0233">DNA recombination</keyword>
<evidence type="ECO:0000256" key="1">
    <source>
        <dbReference type="ARBA" id="ARBA00022801"/>
    </source>
</evidence>
<comment type="subunit">
    <text evidence="2">Interacts with EME1.</text>
</comment>
<evidence type="ECO:0000259" key="3">
    <source>
        <dbReference type="SMART" id="SM00891"/>
    </source>
</evidence>
<dbReference type="VEuPathDB" id="MicrosporidiaDB:CWI36_1728p0010"/>
<dbReference type="GO" id="GO:0000727">
    <property type="term" value="P:double-strand break repair via break-induced replication"/>
    <property type="evidence" value="ECO:0007669"/>
    <property type="project" value="UniProtKB-UniRule"/>
</dbReference>
<accession>A0A4Q9KYS6</accession>
<dbReference type="GO" id="GO:0048476">
    <property type="term" value="C:Holliday junction resolvase complex"/>
    <property type="evidence" value="ECO:0007669"/>
    <property type="project" value="UniProtKB-UniRule"/>
</dbReference>
<dbReference type="GO" id="GO:0003677">
    <property type="term" value="F:DNA binding"/>
    <property type="evidence" value="ECO:0007669"/>
    <property type="project" value="UniProtKB-UniRule"/>
</dbReference>
<dbReference type="VEuPathDB" id="MicrosporidiaDB:CWI39_2819p0010"/>
<comment type="caution">
    <text evidence="4">The sequence shown here is derived from an EMBL/GenBank/DDBJ whole genome shotgun (WGS) entry which is preliminary data.</text>
</comment>
<dbReference type="InterPro" id="IPR047417">
    <property type="entry name" value="WHD_MUS81"/>
</dbReference>
<dbReference type="Gene3D" id="3.40.50.10130">
    <property type="match status" value="1"/>
</dbReference>
<keyword evidence="2" id="KW-0460">Magnesium</keyword>
<dbReference type="GO" id="GO:0048257">
    <property type="term" value="F:3'-flap endonuclease activity"/>
    <property type="evidence" value="ECO:0007669"/>
    <property type="project" value="TreeGrafter"/>
</dbReference>
<comment type="cofactor">
    <cofactor evidence="2">
        <name>Mg(2+)</name>
        <dbReference type="ChEBI" id="CHEBI:18420"/>
    </cofactor>
</comment>
<dbReference type="InterPro" id="IPR036388">
    <property type="entry name" value="WH-like_DNA-bd_sf"/>
</dbReference>
<dbReference type="EC" id="3.1.22.-" evidence="2"/>
<keyword evidence="2" id="KW-0539">Nucleus</keyword>
<dbReference type="InterPro" id="IPR006166">
    <property type="entry name" value="ERCC4_domain"/>
</dbReference>
<keyword evidence="1 2" id="KW-0378">Hydrolase</keyword>
<dbReference type="InterPro" id="IPR011335">
    <property type="entry name" value="Restrct_endonuc-II-like"/>
</dbReference>
<dbReference type="InterPro" id="IPR027421">
    <property type="entry name" value="DNA_pol_lamdba_lyase_dom_sf"/>
</dbReference>
<dbReference type="Pfam" id="PF21136">
    <property type="entry name" value="WHD_MUS81"/>
    <property type="match status" value="1"/>
</dbReference>
<keyword evidence="2" id="KW-0227">DNA damage</keyword>
<evidence type="ECO:0000256" key="2">
    <source>
        <dbReference type="RuleBase" id="RU369042"/>
    </source>
</evidence>
<dbReference type="Gene3D" id="1.10.150.110">
    <property type="entry name" value="DNA polymerase beta, N-terminal domain-like"/>
    <property type="match status" value="1"/>
</dbReference>
<keyword evidence="2" id="KW-0234">DNA repair</keyword>
<dbReference type="GO" id="GO:0046872">
    <property type="term" value="F:metal ion binding"/>
    <property type="evidence" value="ECO:0007669"/>
    <property type="project" value="UniProtKB-UniRule"/>
</dbReference>
<sequence>MDLKNFFLTKIQELYKYSKNKNIGSHFNYKKILNNISELDSITALSDLKQIKNIGSKTFIKLKRMLENKIADEYKNECDEKNSILTKYSNFIDEDFIKKIQSNSNTKVNKENSSNIDILSIKEENVNLDENHHQINNFNYIPNYRTGAYAILKVLNKEDGISKRKIILRAQKYCDSEFDCTARYSAWSSMKTLLNKNLILKEKNPTKYFLTNCGKSLCDQLFTENSLILTTNEEIALIIDSREIKNKKDRNYFQRRFENLNIKVQTRNLELGDFLWIKKSSFDEKILRYIIERKKGADFCSSVFDGRFKEQKHRLIMSGIKNIIYLVEGLKRQQMLNIGIEFALSNLSFTKYEGLIVIETENIDETVIFLESIDKELRVECINKQDKSLNTIEGEADLNLRRENNDFTLEKRSSLINYDDFADKSIKTKNVKIENILYSSLLSVNGINHEKAKFFSEKYLSFSKFMYFIAQDSFINEAKDFVVNGKKLGIKLAQNIKSLFC</sequence>
<dbReference type="GO" id="GO:0006308">
    <property type="term" value="P:DNA catabolic process"/>
    <property type="evidence" value="ECO:0007669"/>
    <property type="project" value="UniProtKB-UniRule"/>
</dbReference>
<dbReference type="CDD" id="cd21036">
    <property type="entry name" value="WH_MUS81"/>
    <property type="match status" value="1"/>
</dbReference>
<dbReference type="PANTHER" id="PTHR13451:SF0">
    <property type="entry name" value="CROSSOVER JUNCTION ENDONUCLEASE MUS81"/>
    <property type="match status" value="1"/>
</dbReference>
<keyword evidence="2" id="KW-0540">Nuclease</keyword>
<dbReference type="Gene3D" id="1.10.10.10">
    <property type="entry name" value="Winged helix-like DNA-binding domain superfamily/Winged helix DNA-binding domain"/>
    <property type="match status" value="1"/>
</dbReference>
<reference evidence="4 5" key="1">
    <citation type="submission" date="2017-12" db="EMBL/GenBank/DDBJ databases">
        <authorList>
            <person name="Pombert J.-F."/>
            <person name="Haag K.L."/>
            <person name="Ebert D."/>
        </authorList>
    </citation>
    <scope>NUCLEOTIDE SEQUENCE [LARGE SCALE GENOMIC DNA]</scope>
    <source>
        <strain evidence="4">BE-OM-2</strain>
    </source>
</reference>
<dbReference type="Proteomes" id="UP000291404">
    <property type="component" value="Unassembled WGS sequence"/>
</dbReference>
<keyword evidence="2 4" id="KW-0255">Endonuclease</keyword>
<dbReference type="GO" id="GO:0031573">
    <property type="term" value="P:mitotic intra-S DNA damage checkpoint signaling"/>
    <property type="evidence" value="ECO:0007669"/>
    <property type="project" value="TreeGrafter"/>
</dbReference>
<keyword evidence="2" id="KW-0479">Metal-binding</keyword>
<organism evidence="4 5">
    <name type="scientific">Hamiltosporidium magnivora</name>
    <dbReference type="NCBI Taxonomy" id="148818"/>
    <lineage>
        <taxon>Eukaryota</taxon>
        <taxon>Fungi</taxon>
        <taxon>Fungi incertae sedis</taxon>
        <taxon>Microsporidia</taxon>
        <taxon>Dubosqiidae</taxon>
        <taxon>Hamiltosporidium</taxon>
    </lineage>
</organism>
<dbReference type="InterPro" id="IPR047416">
    <property type="entry name" value="XPF_nuclease_Mus81"/>
</dbReference>
<proteinExistence type="inferred from homology"/>
<evidence type="ECO:0000313" key="5">
    <source>
        <dbReference type="Proteomes" id="UP000291404"/>
    </source>
</evidence>
<keyword evidence="5" id="KW-1185">Reference proteome</keyword>
<dbReference type="Pfam" id="PF02732">
    <property type="entry name" value="ERCC4"/>
    <property type="match status" value="1"/>
</dbReference>
<comment type="function">
    <text evidence="2">Interacts with EME1 to form a DNA structure-specific endonuclease with substrate preference for branched DNA structures with a 5'-end at the branch nick. Typical substrates include 3'-flap structures, D-loops, replication forks and nicked Holliday junctions. May be required in mitosis for the processing of stalled or collapsed replication fork intermediates. May be required in meiosis for the repair of meiosis-specific double strand breaks subsequent to single-end invasion (SEI).</text>
</comment>
<dbReference type="PANTHER" id="PTHR13451">
    <property type="entry name" value="CLASS II CROSSOVER JUNCTION ENDONUCLEASE MUS81"/>
    <property type="match status" value="1"/>
</dbReference>
<gene>
    <name evidence="4" type="ORF">CWI36_1728p0010</name>
</gene>
<dbReference type="EMBL" id="PITI01001728">
    <property type="protein sequence ID" value="TBU00153.1"/>
    <property type="molecule type" value="Genomic_DNA"/>
</dbReference>
<comment type="similarity">
    <text evidence="2">Belongs to the XPF family.</text>
</comment>
<dbReference type="STRING" id="148818.A0A4Q9KYS6"/>
<name>A0A4Q9KYS6_9MICR</name>
<dbReference type="InterPro" id="IPR033309">
    <property type="entry name" value="Mus81"/>
</dbReference>
<evidence type="ECO:0000313" key="4">
    <source>
        <dbReference type="EMBL" id="TBU00153.1"/>
    </source>
</evidence>
<dbReference type="GO" id="GO:0008821">
    <property type="term" value="F:crossover junction DNA endonuclease activity"/>
    <property type="evidence" value="ECO:0007669"/>
    <property type="project" value="UniProtKB-UniRule"/>
</dbReference>
<dbReference type="SUPFAM" id="SSF52980">
    <property type="entry name" value="Restriction endonuclease-like"/>
    <property type="match status" value="1"/>
</dbReference>
<dbReference type="AlphaFoldDB" id="A0A4Q9KYS6"/>
<dbReference type="GO" id="GO:0000712">
    <property type="term" value="P:resolution of meiotic recombination intermediates"/>
    <property type="evidence" value="ECO:0007669"/>
    <property type="project" value="TreeGrafter"/>
</dbReference>
<dbReference type="GO" id="GO:0005634">
    <property type="term" value="C:nucleus"/>
    <property type="evidence" value="ECO:0007669"/>
    <property type="project" value="UniProtKB-SubCell"/>
</dbReference>
<dbReference type="CDD" id="cd20074">
    <property type="entry name" value="XPF_nuclease_Mus81"/>
    <property type="match status" value="1"/>
</dbReference>